<dbReference type="EMBL" id="GISG01079140">
    <property type="protein sequence ID" value="MBA4631752.1"/>
    <property type="molecule type" value="Transcribed_RNA"/>
</dbReference>
<name>A0A7C8Z234_OPUST</name>
<proteinExistence type="predicted"/>
<evidence type="ECO:0000313" key="1">
    <source>
        <dbReference type="EMBL" id="MBA4631751.1"/>
    </source>
</evidence>
<organism evidence="1">
    <name type="scientific">Opuntia streptacantha</name>
    <name type="common">Prickly pear cactus</name>
    <name type="synonym">Opuntia cardona</name>
    <dbReference type="NCBI Taxonomy" id="393608"/>
    <lineage>
        <taxon>Eukaryota</taxon>
        <taxon>Viridiplantae</taxon>
        <taxon>Streptophyta</taxon>
        <taxon>Embryophyta</taxon>
        <taxon>Tracheophyta</taxon>
        <taxon>Spermatophyta</taxon>
        <taxon>Magnoliopsida</taxon>
        <taxon>eudicotyledons</taxon>
        <taxon>Gunneridae</taxon>
        <taxon>Pentapetalae</taxon>
        <taxon>Caryophyllales</taxon>
        <taxon>Cactineae</taxon>
        <taxon>Cactaceae</taxon>
        <taxon>Opuntioideae</taxon>
        <taxon>Opuntia</taxon>
    </lineage>
</organism>
<dbReference type="EMBL" id="GISG01079139">
    <property type="protein sequence ID" value="MBA4631751.1"/>
    <property type="molecule type" value="Transcribed_RNA"/>
</dbReference>
<accession>A0A7C8Z234</accession>
<reference evidence="1" key="2">
    <citation type="submission" date="2020-07" db="EMBL/GenBank/DDBJ databases">
        <authorList>
            <person name="Vera ALvarez R."/>
            <person name="Arias-Moreno D.M."/>
            <person name="Jimenez-Jacinto V."/>
            <person name="Jimenez-Bremont J.F."/>
            <person name="Swaminathan K."/>
            <person name="Moose S.P."/>
            <person name="Guerrero-Gonzalez M.L."/>
            <person name="Marino-Ramirez L."/>
            <person name="Landsman D."/>
            <person name="Rodriguez-Kessler M."/>
            <person name="Delgado-Sanchez P."/>
        </authorList>
    </citation>
    <scope>NUCLEOTIDE SEQUENCE</scope>
    <source>
        <tissue evidence="1">Cladode</tissue>
    </source>
</reference>
<reference evidence="1" key="1">
    <citation type="journal article" date="2013" name="J. Plant Res.">
        <title>Effect of fungi and light on seed germination of three Opuntia species from semiarid lands of central Mexico.</title>
        <authorList>
            <person name="Delgado-Sanchez P."/>
            <person name="Jimenez-Bremont J.F."/>
            <person name="Guerrero-Gonzalez Mde L."/>
            <person name="Flores J."/>
        </authorList>
    </citation>
    <scope>NUCLEOTIDE SEQUENCE</scope>
    <source>
        <tissue evidence="1">Cladode</tissue>
    </source>
</reference>
<dbReference type="AlphaFoldDB" id="A0A7C8Z234"/>
<protein>
    <submittedName>
        <fullName evidence="1">Uncharacterized protein</fullName>
    </submittedName>
</protein>
<sequence length="119" mass="13837">MESWSWRMKLPRRTMTWRARRHFKATAEEEVLWSRRIRESMTTAAEARGPSPAERMAARWWSDGGKSASWVVARRMVSRSAAVVWLRDSSAALPIDALSFTFPIISPKIPIFFFHTKLQ</sequence>